<dbReference type="PROSITE" id="PS00060">
    <property type="entry name" value="ADH_IRON_2"/>
    <property type="match status" value="1"/>
</dbReference>
<dbReference type="STRING" id="1836467.BTR34_17630"/>
<reference evidence="6" key="1">
    <citation type="submission" date="2016-06" db="EMBL/GenBank/DDBJ databases">
        <authorList>
            <person name="Zhan P."/>
        </authorList>
    </citation>
    <scope>NUCLEOTIDE SEQUENCE [LARGE SCALE GENOMIC DNA]</scope>
    <source>
        <strain evidence="6">T28</strain>
    </source>
</reference>
<keyword evidence="6" id="KW-1185">Reference proteome</keyword>
<dbReference type="Gene3D" id="1.20.1090.10">
    <property type="entry name" value="Dehydroquinate synthase-like - alpha domain"/>
    <property type="match status" value="1"/>
</dbReference>
<sequence>MNNFEFKNPTKIIFGKDTIEKLSKELPEDAKVLMLYGGGSIKKNGIYDQVMNALSGRQVIEFGGIPANPEYAILIEALQLIKEEKITYLLAVGGGSVIDGTKFLSAAAVFDGDTPWDILTKNIKTKNGMPFGTVLTLPATGSEMNSGAVITRAETIEKLAMGGPGLFPEFSILDPQVITSIPERQLANGITDAFTHVLEQYMTYPIDAILQDRFAESILQTLIDVAPKVLKDPTDYKPAADFMWSCTMALNGLIQKGVPGDWAVHMMGHELTALFGIDHARTLAIIAPSHYKYNFEAKKEKLAQYGERVWSITEGSIDDKAYAAIEKTEAFFHKLGIDTKLSDYTKDYEGAAEEIAKRFTDRGWKLGERQALMPEDAQKIVKMAY</sequence>
<evidence type="ECO:0000313" key="6">
    <source>
        <dbReference type="Proteomes" id="UP000092164"/>
    </source>
</evidence>
<dbReference type="InterPro" id="IPR018211">
    <property type="entry name" value="ADH_Fe_CS"/>
</dbReference>
<feature type="domain" description="Alcohol dehydrogenase iron-type/glycerol dehydrogenase GldA" evidence="3">
    <location>
        <begin position="9"/>
        <end position="175"/>
    </location>
</feature>
<gene>
    <name evidence="5" type="ORF">A9200_04645</name>
</gene>
<name>A0A1B7Z8B9_9FLAO</name>
<dbReference type="Pfam" id="PF25137">
    <property type="entry name" value="ADH_Fe_C"/>
    <property type="match status" value="1"/>
</dbReference>
<evidence type="ECO:0000313" key="5">
    <source>
        <dbReference type="EMBL" id="OBR38957.1"/>
    </source>
</evidence>
<comment type="caution">
    <text evidence="5">The sequence shown here is derived from an EMBL/GenBank/DDBJ whole genome shotgun (WGS) entry which is preliminary data.</text>
</comment>
<dbReference type="InterPro" id="IPR044731">
    <property type="entry name" value="BDH-like"/>
</dbReference>
<dbReference type="PROSITE" id="PS00913">
    <property type="entry name" value="ADH_IRON_1"/>
    <property type="match status" value="1"/>
</dbReference>
<dbReference type="GO" id="GO:1990002">
    <property type="term" value="F:methylglyoxal reductase (NADPH) (acetol producing) activity"/>
    <property type="evidence" value="ECO:0007669"/>
    <property type="project" value="TreeGrafter"/>
</dbReference>
<dbReference type="GO" id="GO:0046872">
    <property type="term" value="F:metal ion binding"/>
    <property type="evidence" value="ECO:0007669"/>
    <property type="project" value="InterPro"/>
</dbReference>
<protein>
    <submittedName>
        <fullName evidence="5">Aldehyde reductase</fullName>
    </submittedName>
</protein>
<dbReference type="GO" id="GO:0005829">
    <property type="term" value="C:cytosol"/>
    <property type="evidence" value="ECO:0007669"/>
    <property type="project" value="TreeGrafter"/>
</dbReference>
<dbReference type="EMBL" id="LZFP01000012">
    <property type="protein sequence ID" value="OBR38957.1"/>
    <property type="molecule type" value="Genomic_DNA"/>
</dbReference>
<dbReference type="RefSeq" id="WP_068484777.1">
    <property type="nucleotide sequence ID" value="NZ_CP018760.1"/>
</dbReference>
<dbReference type="Proteomes" id="UP000092164">
    <property type="component" value="Unassembled WGS sequence"/>
</dbReference>
<evidence type="ECO:0000259" key="3">
    <source>
        <dbReference type="Pfam" id="PF00465"/>
    </source>
</evidence>
<dbReference type="OrthoDB" id="9801156at2"/>
<dbReference type="AlphaFoldDB" id="A0A1B7Z8B9"/>
<accession>A0A1B7Z8B9</accession>
<evidence type="ECO:0000256" key="1">
    <source>
        <dbReference type="ARBA" id="ARBA00007358"/>
    </source>
</evidence>
<keyword evidence="2" id="KW-0560">Oxidoreductase</keyword>
<organism evidence="5 6">
    <name type="scientific">Maribacter hydrothermalis</name>
    <dbReference type="NCBI Taxonomy" id="1836467"/>
    <lineage>
        <taxon>Bacteria</taxon>
        <taxon>Pseudomonadati</taxon>
        <taxon>Bacteroidota</taxon>
        <taxon>Flavobacteriia</taxon>
        <taxon>Flavobacteriales</taxon>
        <taxon>Flavobacteriaceae</taxon>
        <taxon>Maribacter</taxon>
    </lineage>
</organism>
<dbReference type="PANTHER" id="PTHR43633">
    <property type="entry name" value="ALCOHOL DEHYDROGENASE YQHD"/>
    <property type="match status" value="1"/>
</dbReference>
<evidence type="ECO:0000259" key="4">
    <source>
        <dbReference type="Pfam" id="PF25137"/>
    </source>
</evidence>
<dbReference type="InterPro" id="IPR056798">
    <property type="entry name" value="ADH_Fe_C"/>
</dbReference>
<dbReference type="GO" id="GO:1990362">
    <property type="term" value="F:butanol dehydrogenase (NAD+) activity"/>
    <property type="evidence" value="ECO:0007669"/>
    <property type="project" value="InterPro"/>
</dbReference>
<feature type="domain" description="Fe-containing alcohol dehydrogenase-like C-terminal" evidence="4">
    <location>
        <begin position="188"/>
        <end position="384"/>
    </location>
</feature>
<comment type="similarity">
    <text evidence="1">Belongs to the iron-containing alcohol dehydrogenase family.</text>
</comment>
<dbReference type="Gene3D" id="3.40.50.1970">
    <property type="match status" value="1"/>
</dbReference>
<dbReference type="SUPFAM" id="SSF56796">
    <property type="entry name" value="Dehydroquinate synthase-like"/>
    <property type="match status" value="1"/>
</dbReference>
<dbReference type="PANTHER" id="PTHR43633:SF1">
    <property type="entry name" value="ALCOHOL DEHYDROGENASE YQHD"/>
    <property type="match status" value="1"/>
</dbReference>
<proteinExistence type="inferred from homology"/>
<dbReference type="Pfam" id="PF00465">
    <property type="entry name" value="Fe-ADH"/>
    <property type="match status" value="1"/>
</dbReference>
<dbReference type="FunFam" id="3.40.50.1970:FF:000003">
    <property type="entry name" value="Alcohol dehydrogenase, iron-containing"/>
    <property type="match status" value="1"/>
</dbReference>
<dbReference type="InterPro" id="IPR001670">
    <property type="entry name" value="ADH_Fe/GldA"/>
</dbReference>
<dbReference type="KEGG" id="mart:BTR34_17630"/>
<dbReference type="GO" id="GO:0008106">
    <property type="term" value="F:alcohol dehydrogenase (NADP+) activity"/>
    <property type="evidence" value="ECO:0007669"/>
    <property type="project" value="TreeGrafter"/>
</dbReference>
<evidence type="ECO:0000256" key="2">
    <source>
        <dbReference type="ARBA" id="ARBA00023002"/>
    </source>
</evidence>
<dbReference type="CDD" id="cd08187">
    <property type="entry name" value="BDH"/>
    <property type="match status" value="1"/>
</dbReference>